<proteinExistence type="predicted"/>
<keyword evidence="1" id="KW-0472">Membrane</keyword>
<protein>
    <recommendedName>
        <fullName evidence="4">XapX domain protein</fullName>
    </recommendedName>
</protein>
<reference evidence="2 3" key="1">
    <citation type="journal article" date="2015" name="Geomicrobiol. J.">
        <title>Caldisalinibacter kiritimatiensis gen. nov., sp. nov., a moderately thermohalophilic thiosulfate-reducing bacterium from a hypersaline microbial mat.</title>
        <authorList>
            <person name="Ben Hania W."/>
            <person name="Joseph M."/>
            <person name="Fiebig A."/>
            <person name="Bunk B."/>
            <person name="Klenk H.-P."/>
            <person name="Fardeau M.-L."/>
            <person name="Spring S."/>
        </authorList>
    </citation>
    <scope>NUCLEOTIDE SEQUENCE [LARGE SCALE GENOMIC DNA]</scope>
    <source>
        <strain evidence="2 3">L21-TH-D2</strain>
    </source>
</reference>
<name>R1AYB2_9FIRM</name>
<sequence length="54" mass="5681">MMDIILILKATFAGVVLGALFEKIRLPLPAPPVFAGVMGVLGVLLGGKLVELFM</sequence>
<dbReference type="Proteomes" id="UP000013378">
    <property type="component" value="Unassembled WGS sequence"/>
</dbReference>
<gene>
    <name evidence="2" type="ORF">L21TH_0218</name>
</gene>
<evidence type="ECO:0000313" key="2">
    <source>
        <dbReference type="EMBL" id="EOD01677.1"/>
    </source>
</evidence>
<evidence type="ECO:0000256" key="1">
    <source>
        <dbReference type="SAM" id="Phobius"/>
    </source>
</evidence>
<organism evidence="2 3">
    <name type="scientific">Caldisalinibacter kiritimatiensis</name>
    <dbReference type="NCBI Taxonomy" id="1304284"/>
    <lineage>
        <taxon>Bacteria</taxon>
        <taxon>Bacillati</taxon>
        <taxon>Bacillota</taxon>
        <taxon>Tissierellia</taxon>
        <taxon>Tissierellales</taxon>
        <taxon>Thermohalobacteraceae</taxon>
        <taxon>Caldisalinibacter</taxon>
    </lineage>
</organism>
<dbReference type="EMBL" id="ARZA01000039">
    <property type="protein sequence ID" value="EOD01677.1"/>
    <property type="molecule type" value="Genomic_DNA"/>
</dbReference>
<dbReference type="AlphaFoldDB" id="R1AYB2"/>
<dbReference type="InterPro" id="IPR020017">
    <property type="entry name" value="XapX_domain"/>
</dbReference>
<keyword evidence="1" id="KW-0812">Transmembrane</keyword>
<accession>R1AYB2</accession>
<dbReference type="NCBIfam" id="TIGR03510">
    <property type="entry name" value="XapX"/>
    <property type="match status" value="1"/>
</dbReference>
<feature type="transmembrane region" description="Helical" evidence="1">
    <location>
        <begin position="34"/>
        <end position="53"/>
    </location>
</feature>
<dbReference type="eggNOG" id="ENOG5033NR1">
    <property type="taxonomic scope" value="Bacteria"/>
</dbReference>
<evidence type="ECO:0000313" key="3">
    <source>
        <dbReference type="Proteomes" id="UP000013378"/>
    </source>
</evidence>
<keyword evidence="3" id="KW-1185">Reference proteome</keyword>
<keyword evidence="1" id="KW-1133">Transmembrane helix</keyword>
<dbReference type="STRING" id="1304284.L21TH_0218"/>
<comment type="caution">
    <text evidence="2">The sequence shown here is derived from an EMBL/GenBank/DDBJ whole genome shotgun (WGS) entry which is preliminary data.</text>
</comment>
<evidence type="ECO:0008006" key="4">
    <source>
        <dbReference type="Google" id="ProtNLM"/>
    </source>
</evidence>